<proteinExistence type="predicted"/>
<gene>
    <name evidence="1" type="ORF">J2S05_001941</name>
</gene>
<accession>A0ABT9YGZ7</accession>
<dbReference type="EMBL" id="JAUSUA010000002">
    <property type="protein sequence ID" value="MDQ0207142.1"/>
    <property type="molecule type" value="Genomic_DNA"/>
</dbReference>
<sequence>MPRLIRLALRWGPVLYPVIRKVMRDRKKKKSETANRTS</sequence>
<protein>
    <submittedName>
        <fullName evidence="1">Uncharacterized protein</fullName>
    </submittedName>
</protein>
<comment type="caution">
    <text evidence="1">The sequence shown here is derived from an EMBL/GenBank/DDBJ whole genome shotgun (WGS) entry which is preliminary data.</text>
</comment>
<evidence type="ECO:0000313" key="2">
    <source>
        <dbReference type="Proteomes" id="UP001225034"/>
    </source>
</evidence>
<name>A0ABT9YGZ7_9BACI</name>
<organism evidence="1 2">
    <name type="scientific">Alkalicoccobacillus murimartini</name>
    <dbReference type="NCBI Taxonomy" id="171685"/>
    <lineage>
        <taxon>Bacteria</taxon>
        <taxon>Bacillati</taxon>
        <taxon>Bacillota</taxon>
        <taxon>Bacilli</taxon>
        <taxon>Bacillales</taxon>
        <taxon>Bacillaceae</taxon>
        <taxon>Alkalicoccobacillus</taxon>
    </lineage>
</organism>
<keyword evidence="2" id="KW-1185">Reference proteome</keyword>
<dbReference type="Proteomes" id="UP001225034">
    <property type="component" value="Unassembled WGS sequence"/>
</dbReference>
<reference evidence="1 2" key="1">
    <citation type="submission" date="2023-07" db="EMBL/GenBank/DDBJ databases">
        <title>Genomic Encyclopedia of Type Strains, Phase IV (KMG-IV): sequencing the most valuable type-strain genomes for metagenomic binning, comparative biology and taxonomic classification.</title>
        <authorList>
            <person name="Goeker M."/>
        </authorList>
    </citation>
    <scope>NUCLEOTIDE SEQUENCE [LARGE SCALE GENOMIC DNA]</scope>
    <source>
        <strain evidence="1 2">DSM 19154</strain>
    </source>
</reference>
<evidence type="ECO:0000313" key="1">
    <source>
        <dbReference type="EMBL" id="MDQ0207142.1"/>
    </source>
</evidence>